<evidence type="ECO:0000256" key="2">
    <source>
        <dbReference type="ARBA" id="ARBA00022737"/>
    </source>
</evidence>
<dbReference type="PROSITE" id="PS50157">
    <property type="entry name" value="ZINC_FINGER_C2H2_2"/>
    <property type="match status" value="1"/>
</dbReference>
<keyword evidence="3" id="KW-0863">Zinc-finger</keyword>
<protein>
    <recommendedName>
        <fullName evidence="6">C2H2-type domain-containing protein</fullName>
    </recommendedName>
</protein>
<keyword evidence="8" id="KW-1185">Reference proteome</keyword>
<evidence type="ECO:0000259" key="6">
    <source>
        <dbReference type="PROSITE" id="PS50157"/>
    </source>
</evidence>
<organism evidence="7 8">
    <name type="scientific">Aspergillus cavernicola</name>
    <dbReference type="NCBI Taxonomy" id="176166"/>
    <lineage>
        <taxon>Eukaryota</taxon>
        <taxon>Fungi</taxon>
        <taxon>Dikarya</taxon>
        <taxon>Ascomycota</taxon>
        <taxon>Pezizomycotina</taxon>
        <taxon>Eurotiomycetes</taxon>
        <taxon>Eurotiomycetidae</taxon>
        <taxon>Eurotiales</taxon>
        <taxon>Aspergillaceae</taxon>
        <taxon>Aspergillus</taxon>
        <taxon>Aspergillus subgen. Nidulantes</taxon>
    </lineage>
</organism>
<dbReference type="InterPro" id="IPR020472">
    <property type="entry name" value="WD40_PAC1"/>
</dbReference>
<evidence type="ECO:0000313" key="7">
    <source>
        <dbReference type="EMBL" id="KAL2834176.1"/>
    </source>
</evidence>
<gene>
    <name evidence="7" type="ORF">BDW59DRAFT_156119</name>
</gene>
<feature type="repeat" description="WD" evidence="4">
    <location>
        <begin position="755"/>
        <end position="792"/>
    </location>
</feature>
<dbReference type="PROSITE" id="PS50294">
    <property type="entry name" value="WD_REPEATS_REGION"/>
    <property type="match status" value="4"/>
</dbReference>
<dbReference type="InterPro" id="IPR013087">
    <property type="entry name" value="Znf_C2H2_type"/>
</dbReference>
<dbReference type="SMART" id="SM00355">
    <property type="entry name" value="ZnF_C2H2"/>
    <property type="match status" value="2"/>
</dbReference>
<proteinExistence type="predicted"/>
<feature type="repeat" description="WD" evidence="4">
    <location>
        <begin position="669"/>
        <end position="710"/>
    </location>
</feature>
<evidence type="ECO:0000313" key="8">
    <source>
        <dbReference type="Proteomes" id="UP001610335"/>
    </source>
</evidence>
<dbReference type="Proteomes" id="UP001610335">
    <property type="component" value="Unassembled WGS sequence"/>
</dbReference>
<sequence length="931" mass="103179">MESPPLSQIARSCQTAIADLLAAVGLEESSYVKDLLSEKDVEQIQERYDQWAGNIGAFQPSSSALSLDHRLQNSSQVRNVVLSTLKDLHISLQTATDIATGRRPNRVTSPLDIDPNINLSEYNISSSESDSSSVYSSGMKRNAIGPTSEIQELISAIKSGLDGLFRASVFIRKLTSNDRRQRASRAKPFDNRADAMYIKDRYPALVEKNEALAVRLGEANARRRQYFKYRRDHNDRLATVRESQDTPDLDRLLIRRAGDGNQKTGLAKSVATGQTIPSLFADTEATAFVTGEIPEAQLSGLLDASAAKSVVSFATSIAEASDNELPFPPLPSDADGRSSFICPYCLTVVQLKQGSPEHQWRKHVLQDLEPYICTFPTCGLETYQSQHAWFEHELLVHRNQFVCPQCSGVFPSSHGLERHIKRSHSETISNRQVPMIIAQSKQPIDSIPPTDCLFCDGSWATGDQSSMPTSEEVLVVDLDSFRRHMGHHLQQVALFSLPRLTQDQAGSRYAGGLPDRDETSTCYRWLREDCGRGWSIVSRRRTTFIALAYFLALYRDRSGASSMDSEKLPAASRELDDRPGNTLADWNPDDLSDSTKREGPDWYAVFNPEVPRVLDVVLVHDLVHDSIVCCVRFSPDGQYLATGSKNLARIFDVFTGQEIAVFQDETTDINSEEIYIRSICFSPGGRYLATGGEVEHIKIWDINARTMKYKLSGHEGTVFSIDWVNPQHIISGGEDKTVRLWDTVDGKLIFTLRVEDTVAAVAMSPDGSHMAAALISHNIKIWETTTGSLVEDLKGAGGHKDSVYSLAFTPNGKYLVSGSLDNTVKIWELDLQPGVSNSGKCTQTLNGHKDYVICVYVTLDIRWVISGSKDRGVQFWDPSTGIAHMRVQGHTNTDIPRVCGYAAVVGMVHKYLLAGFSVLAANIWSVQTVKM</sequence>
<feature type="region of interest" description="Disordered" evidence="5">
    <location>
        <begin position="561"/>
        <end position="596"/>
    </location>
</feature>
<dbReference type="PROSITE" id="PS00028">
    <property type="entry name" value="ZINC_FINGER_C2H2_1"/>
    <property type="match status" value="1"/>
</dbReference>
<dbReference type="InterPro" id="IPR058925">
    <property type="entry name" value="zf-C2H2_AcuF"/>
</dbReference>
<dbReference type="PRINTS" id="PR00320">
    <property type="entry name" value="GPROTEINBRPT"/>
</dbReference>
<feature type="repeat" description="WD" evidence="4">
    <location>
        <begin position="711"/>
        <end position="751"/>
    </location>
</feature>
<dbReference type="InterPro" id="IPR015943">
    <property type="entry name" value="WD40/YVTN_repeat-like_dom_sf"/>
</dbReference>
<feature type="domain" description="C2H2-type" evidence="6">
    <location>
        <begin position="401"/>
        <end position="429"/>
    </location>
</feature>
<evidence type="ECO:0000256" key="5">
    <source>
        <dbReference type="SAM" id="MobiDB-lite"/>
    </source>
</evidence>
<dbReference type="SUPFAM" id="SSF50978">
    <property type="entry name" value="WD40 repeat-like"/>
    <property type="match status" value="1"/>
</dbReference>
<keyword evidence="3" id="KW-0479">Metal-binding</keyword>
<comment type="caution">
    <text evidence="7">The sequence shown here is derived from an EMBL/GenBank/DDBJ whole genome shotgun (WGS) entry which is preliminary data.</text>
</comment>
<evidence type="ECO:0000256" key="3">
    <source>
        <dbReference type="PROSITE-ProRule" id="PRU00042"/>
    </source>
</evidence>
<feature type="repeat" description="WD" evidence="4">
    <location>
        <begin position="796"/>
        <end position="830"/>
    </location>
</feature>
<dbReference type="SMART" id="SM00320">
    <property type="entry name" value="WD40"/>
    <property type="match status" value="6"/>
</dbReference>
<dbReference type="InterPro" id="IPR001680">
    <property type="entry name" value="WD40_rpt"/>
</dbReference>
<evidence type="ECO:0000256" key="4">
    <source>
        <dbReference type="PROSITE-ProRule" id="PRU00221"/>
    </source>
</evidence>
<dbReference type="Pfam" id="PF26082">
    <property type="entry name" value="zf-C2H2_AcuF"/>
    <property type="match status" value="1"/>
</dbReference>
<keyword evidence="1 4" id="KW-0853">WD repeat</keyword>
<reference evidence="7 8" key="1">
    <citation type="submission" date="2024-07" db="EMBL/GenBank/DDBJ databases">
        <title>Section-level genome sequencing and comparative genomics of Aspergillus sections Usti and Cavernicolus.</title>
        <authorList>
            <consortium name="Lawrence Berkeley National Laboratory"/>
            <person name="Nybo J.L."/>
            <person name="Vesth T.C."/>
            <person name="Theobald S."/>
            <person name="Frisvad J.C."/>
            <person name="Larsen T.O."/>
            <person name="Kjaerboelling I."/>
            <person name="Rothschild-Mancinelli K."/>
            <person name="Lyhne E.K."/>
            <person name="Kogle M.E."/>
            <person name="Barry K."/>
            <person name="Clum A."/>
            <person name="Na H."/>
            <person name="Ledsgaard L."/>
            <person name="Lin J."/>
            <person name="Lipzen A."/>
            <person name="Kuo A."/>
            <person name="Riley R."/>
            <person name="Mondo S."/>
            <person name="LaButti K."/>
            <person name="Haridas S."/>
            <person name="Pangalinan J."/>
            <person name="Salamov A.A."/>
            <person name="Simmons B.A."/>
            <person name="Magnuson J.K."/>
            <person name="Chen J."/>
            <person name="Drula E."/>
            <person name="Henrissat B."/>
            <person name="Wiebenga A."/>
            <person name="Lubbers R.J."/>
            <person name="Gomes A.C."/>
            <person name="Makela M.R."/>
            <person name="Stajich J."/>
            <person name="Grigoriev I.V."/>
            <person name="Mortensen U.H."/>
            <person name="De vries R.P."/>
            <person name="Baker S.E."/>
            <person name="Andersen M.R."/>
        </authorList>
    </citation>
    <scope>NUCLEOTIDE SEQUENCE [LARGE SCALE GENOMIC DNA]</scope>
    <source>
        <strain evidence="7 8">CBS 600.67</strain>
    </source>
</reference>
<dbReference type="EMBL" id="JBFXLS010000002">
    <property type="protein sequence ID" value="KAL2834176.1"/>
    <property type="molecule type" value="Genomic_DNA"/>
</dbReference>
<keyword evidence="2" id="KW-0677">Repeat</keyword>
<evidence type="ECO:0000256" key="1">
    <source>
        <dbReference type="ARBA" id="ARBA00022574"/>
    </source>
</evidence>
<dbReference type="InterPro" id="IPR019775">
    <property type="entry name" value="WD40_repeat_CS"/>
</dbReference>
<dbReference type="Gene3D" id="2.130.10.10">
    <property type="entry name" value="YVTN repeat-like/Quinoprotein amine dehydrogenase"/>
    <property type="match status" value="1"/>
</dbReference>
<dbReference type="Gene3D" id="3.30.160.60">
    <property type="entry name" value="Classic Zinc Finger"/>
    <property type="match status" value="1"/>
</dbReference>
<name>A0ABR4J2Q4_9EURO</name>
<dbReference type="CDD" id="cd00200">
    <property type="entry name" value="WD40"/>
    <property type="match status" value="1"/>
</dbReference>
<keyword evidence="3" id="KW-0862">Zinc</keyword>
<feature type="repeat" description="WD" evidence="4">
    <location>
        <begin position="845"/>
        <end position="877"/>
    </location>
</feature>
<dbReference type="Pfam" id="PF00400">
    <property type="entry name" value="WD40"/>
    <property type="match status" value="6"/>
</dbReference>
<dbReference type="PROSITE" id="PS00678">
    <property type="entry name" value="WD_REPEATS_1"/>
    <property type="match status" value="1"/>
</dbReference>
<dbReference type="PANTHER" id="PTHR19848:SF8">
    <property type="entry name" value="F-BOX AND WD REPEAT DOMAIN CONTAINING 7"/>
    <property type="match status" value="1"/>
</dbReference>
<dbReference type="InterPro" id="IPR036322">
    <property type="entry name" value="WD40_repeat_dom_sf"/>
</dbReference>
<dbReference type="PROSITE" id="PS50082">
    <property type="entry name" value="WD_REPEATS_2"/>
    <property type="match status" value="5"/>
</dbReference>
<accession>A0ABR4J2Q4</accession>
<dbReference type="PANTHER" id="PTHR19848">
    <property type="entry name" value="WD40 REPEAT PROTEIN"/>
    <property type="match status" value="1"/>
</dbReference>